<evidence type="ECO:0000313" key="3">
    <source>
        <dbReference type="EMBL" id="MDQ2068404.1"/>
    </source>
</evidence>
<evidence type="ECO:0008006" key="5">
    <source>
        <dbReference type="Google" id="ProtNLM"/>
    </source>
</evidence>
<feature type="chain" id="PRO_5045842514" description="Lipoprotein" evidence="2">
    <location>
        <begin position="25"/>
        <end position="328"/>
    </location>
</feature>
<feature type="signal peptide" evidence="2">
    <location>
        <begin position="1"/>
        <end position="24"/>
    </location>
</feature>
<dbReference type="EMBL" id="JAVDDT010000001">
    <property type="protein sequence ID" value="MDQ2068404.1"/>
    <property type="molecule type" value="Genomic_DNA"/>
</dbReference>
<gene>
    <name evidence="3" type="ORF">RBH19_00770</name>
</gene>
<evidence type="ECO:0000256" key="2">
    <source>
        <dbReference type="SAM" id="SignalP"/>
    </source>
</evidence>
<feature type="compositionally biased region" description="Acidic residues" evidence="1">
    <location>
        <begin position="53"/>
        <end position="65"/>
    </location>
</feature>
<feature type="region of interest" description="Disordered" evidence="1">
    <location>
        <begin position="44"/>
        <end position="70"/>
    </location>
</feature>
<accession>A0ABU0W315</accession>
<evidence type="ECO:0000256" key="1">
    <source>
        <dbReference type="SAM" id="MobiDB-lite"/>
    </source>
</evidence>
<sequence>MDYRILVSLTAVLFLLSGCFSSSSSDSDDASLSDRDRAAAAASASVLSGALDDPTDDDDDDDDGDGSASRGSMMARLQAAMATVEECEDGGTREFLVEEFADVGSPYTEGGVIDWLEEEIYDNCQEGSEFGFPSRIDGYNAFGEAEQGAVRYERWAGNQDDPVGADGQFVWEFSGGEWRLRGLAHTCEECSAGGLLSLNYYLNWEMEFDDESLEFQFGQPDSPFVSTAQWLDVGAGVAEQTIDGYMMLVRGGTDCDIAVNYTTVEPLVIEGYETRSEVIASGRMTVDVEGGASFDVEYSNGQVFIDGEPVDPDAPNPCEGAFEIEFTS</sequence>
<keyword evidence="2" id="KW-0732">Signal</keyword>
<comment type="caution">
    <text evidence="3">The sequence shown here is derived from an EMBL/GenBank/DDBJ whole genome shotgun (WGS) entry which is preliminary data.</text>
</comment>
<protein>
    <recommendedName>
        <fullName evidence="5">Lipoprotein</fullName>
    </recommendedName>
</protein>
<reference evidence="3 4" key="1">
    <citation type="submission" date="2023-08" db="EMBL/GenBank/DDBJ databases">
        <title>Whole-genome sequencing of halo(alkali)philic microorganisms from hypersaline lakes.</title>
        <authorList>
            <person name="Sorokin D.Y."/>
            <person name="Abbas B."/>
            <person name="Merkel A.Y."/>
        </authorList>
    </citation>
    <scope>NUCLEOTIDE SEQUENCE [LARGE SCALE GENOMIC DNA]</scope>
    <source>
        <strain evidence="3 4">AB-CW4</strain>
    </source>
</reference>
<name>A0ABU0W315_9GAMM</name>
<dbReference type="Proteomes" id="UP001239019">
    <property type="component" value="Unassembled WGS sequence"/>
</dbReference>
<dbReference type="RefSeq" id="WP_306726895.1">
    <property type="nucleotide sequence ID" value="NZ_JAVDDT010000001.1"/>
</dbReference>
<keyword evidence="4" id="KW-1185">Reference proteome</keyword>
<evidence type="ECO:0000313" key="4">
    <source>
        <dbReference type="Proteomes" id="UP001239019"/>
    </source>
</evidence>
<dbReference type="PROSITE" id="PS51257">
    <property type="entry name" value="PROKAR_LIPOPROTEIN"/>
    <property type="match status" value="1"/>
</dbReference>
<organism evidence="3 4">
    <name type="scientific">Natronospira bacteriovora</name>
    <dbReference type="NCBI Taxonomy" id="3069753"/>
    <lineage>
        <taxon>Bacteria</taxon>
        <taxon>Pseudomonadati</taxon>
        <taxon>Pseudomonadota</taxon>
        <taxon>Gammaproteobacteria</taxon>
        <taxon>Natronospirales</taxon>
        <taxon>Natronospiraceae</taxon>
        <taxon>Natronospira</taxon>
    </lineage>
</organism>
<proteinExistence type="predicted"/>